<dbReference type="RefSeq" id="XP_062686332.1">
    <property type="nucleotide sequence ID" value="XM_062823193.1"/>
</dbReference>
<evidence type="ECO:0000259" key="3">
    <source>
        <dbReference type="Pfam" id="PF24808"/>
    </source>
</evidence>
<feature type="compositionally biased region" description="Low complexity" evidence="1">
    <location>
        <begin position="128"/>
        <end position="151"/>
    </location>
</feature>
<keyword evidence="5" id="KW-1185">Reference proteome</keyword>
<feature type="chain" id="PRO_5042046234" description="DUF7707 domain-containing protein" evidence="2">
    <location>
        <begin position="21"/>
        <end position="200"/>
    </location>
</feature>
<protein>
    <recommendedName>
        <fullName evidence="3">DUF7707 domain-containing protein</fullName>
    </recommendedName>
</protein>
<evidence type="ECO:0000256" key="1">
    <source>
        <dbReference type="SAM" id="MobiDB-lite"/>
    </source>
</evidence>
<sequence length="200" mass="20850">MVAYSTTLLALASSLTLVSADYWVNTSNIDMGTKQNWCLNELASCPLICQQQDLGPIEKNLCDADTLEYACVCGNGQTPNLTEYTLTIPYHTCVYWVQECIQDNTGDNLAQAACAADHPCGAKDPKRSNATTTSTASNTASPTASSTGTGVFTGLAGESSGGADSSNNGGHKKNAAPRMLESIGATLVFGSLFAGFAIML</sequence>
<dbReference type="InterPro" id="IPR056124">
    <property type="entry name" value="DUF7707"/>
</dbReference>
<reference evidence="4" key="2">
    <citation type="submission" date="2023-06" db="EMBL/GenBank/DDBJ databases">
        <authorList>
            <consortium name="Lawrence Berkeley National Laboratory"/>
            <person name="Haridas S."/>
            <person name="Hensen N."/>
            <person name="Bonometti L."/>
            <person name="Westerberg I."/>
            <person name="Brannstrom I.O."/>
            <person name="Guillou S."/>
            <person name="Cros-Aarteil S."/>
            <person name="Calhoun S."/>
            <person name="Kuo A."/>
            <person name="Mondo S."/>
            <person name="Pangilinan J."/>
            <person name="Riley R."/>
            <person name="Labutti K."/>
            <person name="Andreopoulos B."/>
            <person name="Lipzen A."/>
            <person name="Chen C."/>
            <person name="Yanf M."/>
            <person name="Daum C."/>
            <person name="Ng V."/>
            <person name="Clum A."/>
            <person name="Steindorff A."/>
            <person name="Ohm R."/>
            <person name="Martin F."/>
            <person name="Silar P."/>
            <person name="Natvig D."/>
            <person name="Lalanne C."/>
            <person name="Gautier V."/>
            <person name="Ament-Velasquez S.L."/>
            <person name="Kruys A."/>
            <person name="Hutchinson M.I."/>
            <person name="Powell A.J."/>
            <person name="Barry K."/>
            <person name="Miller A.N."/>
            <person name="Grigoriev I.V."/>
            <person name="Debuchy R."/>
            <person name="Gladieux P."/>
            <person name="Thoren M.H."/>
            <person name="Johannesson H."/>
        </authorList>
    </citation>
    <scope>NUCLEOTIDE SEQUENCE</scope>
    <source>
        <strain evidence="4">CBS 560.94</strain>
    </source>
</reference>
<feature type="domain" description="DUF7707" evidence="3">
    <location>
        <begin position="24"/>
        <end position="125"/>
    </location>
</feature>
<name>A0AAE0JQ15_9PEZI</name>
<reference evidence="4" key="1">
    <citation type="journal article" date="2023" name="Mol. Phylogenet. Evol.">
        <title>Genome-scale phylogeny and comparative genomics of the fungal order Sordariales.</title>
        <authorList>
            <person name="Hensen N."/>
            <person name="Bonometti L."/>
            <person name="Westerberg I."/>
            <person name="Brannstrom I.O."/>
            <person name="Guillou S."/>
            <person name="Cros-Aarteil S."/>
            <person name="Calhoun S."/>
            <person name="Haridas S."/>
            <person name="Kuo A."/>
            <person name="Mondo S."/>
            <person name="Pangilinan J."/>
            <person name="Riley R."/>
            <person name="LaButti K."/>
            <person name="Andreopoulos B."/>
            <person name="Lipzen A."/>
            <person name="Chen C."/>
            <person name="Yan M."/>
            <person name="Daum C."/>
            <person name="Ng V."/>
            <person name="Clum A."/>
            <person name="Steindorff A."/>
            <person name="Ohm R.A."/>
            <person name="Martin F."/>
            <person name="Silar P."/>
            <person name="Natvig D.O."/>
            <person name="Lalanne C."/>
            <person name="Gautier V."/>
            <person name="Ament-Velasquez S.L."/>
            <person name="Kruys A."/>
            <person name="Hutchinson M.I."/>
            <person name="Powell A.J."/>
            <person name="Barry K."/>
            <person name="Miller A.N."/>
            <person name="Grigoriev I.V."/>
            <person name="Debuchy R."/>
            <person name="Gladieux P."/>
            <person name="Hiltunen Thoren M."/>
            <person name="Johannesson H."/>
        </authorList>
    </citation>
    <scope>NUCLEOTIDE SEQUENCE</scope>
    <source>
        <strain evidence="4">CBS 560.94</strain>
    </source>
</reference>
<evidence type="ECO:0000256" key="2">
    <source>
        <dbReference type="SAM" id="SignalP"/>
    </source>
</evidence>
<organism evidence="4 5">
    <name type="scientific">Neurospora tetraspora</name>
    <dbReference type="NCBI Taxonomy" id="94610"/>
    <lineage>
        <taxon>Eukaryota</taxon>
        <taxon>Fungi</taxon>
        <taxon>Dikarya</taxon>
        <taxon>Ascomycota</taxon>
        <taxon>Pezizomycotina</taxon>
        <taxon>Sordariomycetes</taxon>
        <taxon>Sordariomycetidae</taxon>
        <taxon>Sordariales</taxon>
        <taxon>Sordariaceae</taxon>
        <taxon>Neurospora</taxon>
    </lineage>
</organism>
<dbReference type="EMBL" id="JAUEPP010000001">
    <property type="protein sequence ID" value="KAK3354954.1"/>
    <property type="molecule type" value="Genomic_DNA"/>
</dbReference>
<feature type="region of interest" description="Disordered" evidence="1">
    <location>
        <begin position="119"/>
        <end position="151"/>
    </location>
</feature>
<dbReference type="PANTHER" id="PTHR38118:SF2">
    <property type="entry name" value="CDP-ALCOHOL PHOSPHATIDYLTRANSFERASE PROTEIN"/>
    <property type="match status" value="1"/>
</dbReference>
<keyword evidence="2" id="KW-0732">Signal</keyword>
<accession>A0AAE0JQ15</accession>
<dbReference type="AlphaFoldDB" id="A0AAE0JQ15"/>
<feature type="signal peptide" evidence="2">
    <location>
        <begin position="1"/>
        <end position="20"/>
    </location>
</feature>
<comment type="caution">
    <text evidence="4">The sequence shown here is derived from an EMBL/GenBank/DDBJ whole genome shotgun (WGS) entry which is preliminary data.</text>
</comment>
<evidence type="ECO:0000313" key="4">
    <source>
        <dbReference type="EMBL" id="KAK3354954.1"/>
    </source>
</evidence>
<dbReference type="Proteomes" id="UP001278500">
    <property type="component" value="Unassembled WGS sequence"/>
</dbReference>
<gene>
    <name evidence="4" type="ORF">B0H65DRAFT_30433</name>
</gene>
<dbReference type="GeneID" id="87860347"/>
<proteinExistence type="predicted"/>
<evidence type="ECO:0000313" key="5">
    <source>
        <dbReference type="Proteomes" id="UP001278500"/>
    </source>
</evidence>
<dbReference type="PANTHER" id="PTHR38118">
    <property type="entry name" value="ANCHORED CELL WALL PROTEIN 11-RELATED"/>
    <property type="match status" value="1"/>
</dbReference>
<dbReference type="Pfam" id="PF24808">
    <property type="entry name" value="DUF7707"/>
    <property type="match status" value="1"/>
</dbReference>